<evidence type="ECO:0000313" key="1">
    <source>
        <dbReference type="EMBL" id="KZM24085.1"/>
    </source>
</evidence>
<protein>
    <submittedName>
        <fullName evidence="1">Mannosyl-3-phosphoglycerate synthase</fullName>
    </submittedName>
</protein>
<evidence type="ECO:0000313" key="2">
    <source>
        <dbReference type="Proteomes" id="UP000076837"/>
    </source>
</evidence>
<dbReference type="Gene3D" id="3.90.550.10">
    <property type="entry name" value="Spore Coat Polysaccharide Biosynthesis Protein SpsA, Chain A"/>
    <property type="match status" value="1"/>
</dbReference>
<organism evidence="1 2">
    <name type="scientific">Didymella rabiei</name>
    <name type="common">Chickpea ascochyta blight fungus</name>
    <name type="synonym">Mycosphaerella rabiei</name>
    <dbReference type="NCBI Taxonomy" id="5454"/>
    <lineage>
        <taxon>Eukaryota</taxon>
        <taxon>Fungi</taxon>
        <taxon>Dikarya</taxon>
        <taxon>Ascomycota</taxon>
        <taxon>Pezizomycotina</taxon>
        <taxon>Dothideomycetes</taxon>
        <taxon>Pleosporomycetidae</taxon>
        <taxon>Pleosporales</taxon>
        <taxon>Pleosporineae</taxon>
        <taxon>Didymellaceae</taxon>
        <taxon>Ascochyta</taxon>
    </lineage>
</organism>
<keyword evidence="2" id="KW-1185">Reference proteome</keyword>
<dbReference type="InterPro" id="IPR029044">
    <property type="entry name" value="Nucleotide-diphossugar_trans"/>
</dbReference>
<dbReference type="GO" id="GO:0050504">
    <property type="term" value="F:mannosyl-3-phosphoglycerate synthase activity"/>
    <property type="evidence" value="ECO:0007669"/>
    <property type="project" value="InterPro"/>
</dbReference>
<dbReference type="Pfam" id="PF09488">
    <property type="entry name" value="Osmo_MPGsynth"/>
    <property type="match status" value="1"/>
</dbReference>
<dbReference type="InterPro" id="IPR012812">
    <property type="entry name" value="Osmo_MPG_synth"/>
</dbReference>
<name>A0A163F1S9_DIDRA</name>
<reference evidence="1 2" key="1">
    <citation type="journal article" date="2016" name="Sci. Rep.">
        <title>Draft genome sequencing and secretome analysis of fungal phytopathogen Ascochyta rabiei provides insight into the necrotrophic effector repertoire.</title>
        <authorList>
            <person name="Verma S."/>
            <person name="Gazara R.K."/>
            <person name="Nizam S."/>
            <person name="Parween S."/>
            <person name="Chattopadhyay D."/>
            <person name="Verma P.K."/>
        </authorList>
    </citation>
    <scope>NUCLEOTIDE SEQUENCE [LARGE SCALE GENOMIC DNA]</scope>
    <source>
        <strain evidence="1 2">ArDII</strain>
    </source>
</reference>
<dbReference type="GO" id="GO:0005737">
    <property type="term" value="C:cytoplasm"/>
    <property type="evidence" value="ECO:0007669"/>
    <property type="project" value="InterPro"/>
</dbReference>
<accession>A0A163F1S9</accession>
<dbReference type="GO" id="GO:0051479">
    <property type="term" value="P:mannosylglycerate biosynthetic process"/>
    <property type="evidence" value="ECO:0007669"/>
    <property type="project" value="InterPro"/>
</dbReference>
<dbReference type="EMBL" id="JYNV01000176">
    <property type="protein sequence ID" value="KZM24085.1"/>
    <property type="molecule type" value="Genomic_DNA"/>
</dbReference>
<comment type="caution">
    <text evidence="1">The sequence shown here is derived from an EMBL/GenBank/DDBJ whole genome shotgun (WGS) entry which is preliminary data.</text>
</comment>
<proteinExistence type="predicted"/>
<sequence>MQINIKPQTARVGNVEIHDLFRVTELDSGLITGPNEHRSLADGTSDISLSHTALHAIEMQLAIVVPCMNEERSILEGVLRGIPHDCLIVLVSNSNTDIYKAEFRMLADFCTDTQREGIAFHQQDPGLARAFLDAGMPQIVENTSESQRHNNARRIRNGKGEAMMIGTVFAKLAGAVHEYCKVYAAGLHYALHNTGPENTDTDSHPHAMVRIKWKSKPKIVGNKLVPQEFGRCSRVVNEWMSRLLNSIIGECIDQDFMRTANAGEHAMSVDLALQLSFATGYAVEPFQLIDVWERSGIFPPTPPSAPPRLGFATPEPGTLGPMTRKLKILQIETLNPHIHDFGKGAGHIQRMQAQGLGTIYHSGLAPPAFKDELKKHMRQEISPQIMEGGVLQQARAYPPMGHMDFVSFEEVLKAQAGTLNMVGGF</sequence>
<gene>
    <name evidence="1" type="ORF">ST47_g4750</name>
</gene>
<dbReference type="Proteomes" id="UP000076837">
    <property type="component" value="Unassembled WGS sequence"/>
</dbReference>
<dbReference type="AlphaFoldDB" id="A0A163F1S9"/>